<dbReference type="Pfam" id="PF00172">
    <property type="entry name" value="Zn_clus"/>
    <property type="match status" value="1"/>
</dbReference>
<dbReference type="AlphaFoldDB" id="A0A067TEX3"/>
<dbReference type="InterPro" id="IPR051711">
    <property type="entry name" value="Stress_Response_Reg"/>
</dbReference>
<dbReference type="HOGENOM" id="CLU_630127_0_0_1"/>
<evidence type="ECO:0000256" key="2">
    <source>
        <dbReference type="ARBA" id="ARBA00023015"/>
    </source>
</evidence>
<dbReference type="GO" id="GO:0000981">
    <property type="term" value="F:DNA-binding transcription factor activity, RNA polymerase II-specific"/>
    <property type="evidence" value="ECO:0007669"/>
    <property type="project" value="InterPro"/>
</dbReference>
<dbReference type="Proteomes" id="UP000027222">
    <property type="component" value="Unassembled WGS sequence"/>
</dbReference>
<dbReference type="GO" id="GO:0045944">
    <property type="term" value="P:positive regulation of transcription by RNA polymerase II"/>
    <property type="evidence" value="ECO:0007669"/>
    <property type="project" value="TreeGrafter"/>
</dbReference>
<dbReference type="InterPro" id="IPR001138">
    <property type="entry name" value="Zn2Cys6_DnaBD"/>
</dbReference>
<dbReference type="PROSITE" id="PS50048">
    <property type="entry name" value="ZN2_CY6_FUNGAL_2"/>
    <property type="match status" value="1"/>
</dbReference>
<sequence length="435" mass="47950">MCFPEDGCVLSPTEPPRNTFQNSNINYGTASRRPSPSEQVAMAEGSNAPCKKSENLKEDPVAQFTGARSVVPPSVRQRTSQACDKCRERKTKCSGHRPVCLRCTNRGLICEYSIRETRTRAPLRRTHHVPRVDTHNIDYISQTRPAPAHHSRMGGGRTNAFIPALTDSRNPARSYFLPQSGTTDEPNQSANRGRRLPLHQQPSTAFIQRASYASVPISRPYVSAGALGTSEVSGVPLNYNPPYSAPDQPSHPPPRINEADNRVMHANFTTMSLQASLRQFDFGMSGLPQLPPVQPPPQYIQSTNMPAFRRAMPSRAAFSSCTTGDSPFYIPRYTGNNGAAYLDFSEGRYPSPLVSDTDHSSVSTILSESDLMEPRIELACPTPYIPIDSDAFMAKAYDCDAGIDHELFDMARSSPQAHGPHYDIAPTPNNDGHFW</sequence>
<evidence type="ECO:0000256" key="5">
    <source>
        <dbReference type="ARBA" id="ARBA00023242"/>
    </source>
</evidence>
<evidence type="ECO:0000256" key="4">
    <source>
        <dbReference type="ARBA" id="ARBA00023163"/>
    </source>
</evidence>
<proteinExistence type="predicted"/>
<evidence type="ECO:0000313" key="8">
    <source>
        <dbReference type="EMBL" id="KDR81716.1"/>
    </source>
</evidence>
<feature type="compositionally biased region" description="Polar residues" evidence="6">
    <location>
        <begin position="16"/>
        <end position="38"/>
    </location>
</feature>
<evidence type="ECO:0000256" key="1">
    <source>
        <dbReference type="ARBA" id="ARBA00004123"/>
    </source>
</evidence>
<feature type="compositionally biased region" description="Polar residues" evidence="6">
    <location>
        <begin position="175"/>
        <end position="191"/>
    </location>
</feature>
<dbReference type="PANTHER" id="PTHR47540:SF2">
    <property type="entry name" value="ZN(II)2CYS6 TRANSCRIPTION FACTOR (EUROFUNG)"/>
    <property type="match status" value="1"/>
</dbReference>
<feature type="domain" description="Zn(2)-C6 fungal-type" evidence="7">
    <location>
        <begin position="82"/>
        <end position="112"/>
    </location>
</feature>
<dbReference type="Gene3D" id="4.10.240.10">
    <property type="entry name" value="Zn(2)-C6 fungal-type DNA-binding domain"/>
    <property type="match status" value="1"/>
</dbReference>
<dbReference type="OrthoDB" id="2441642at2759"/>
<dbReference type="GO" id="GO:0008270">
    <property type="term" value="F:zinc ion binding"/>
    <property type="evidence" value="ECO:0007669"/>
    <property type="project" value="InterPro"/>
</dbReference>
<keyword evidence="2" id="KW-0805">Transcription regulation</keyword>
<dbReference type="SMART" id="SM00066">
    <property type="entry name" value="GAL4"/>
    <property type="match status" value="1"/>
</dbReference>
<evidence type="ECO:0000256" key="3">
    <source>
        <dbReference type="ARBA" id="ARBA00023125"/>
    </source>
</evidence>
<evidence type="ECO:0000313" key="9">
    <source>
        <dbReference type="Proteomes" id="UP000027222"/>
    </source>
</evidence>
<dbReference type="CDD" id="cd00067">
    <property type="entry name" value="GAL4"/>
    <property type="match status" value="1"/>
</dbReference>
<dbReference type="PANTHER" id="PTHR47540">
    <property type="entry name" value="THIAMINE REPRESSIBLE GENES REGULATORY PROTEIN THI5"/>
    <property type="match status" value="1"/>
</dbReference>
<gene>
    <name evidence="8" type="ORF">GALMADRAFT_135123</name>
</gene>
<dbReference type="PROSITE" id="PS00463">
    <property type="entry name" value="ZN2_CY6_FUNGAL_1"/>
    <property type="match status" value="1"/>
</dbReference>
<comment type="subcellular location">
    <subcellularLocation>
        <location evidence="1">Nucleus</location>
    </subcellularLocation>
</comment>
<feature type="region of interest" description="Disordered" evidence="6">
    <location>
        <begin position="175"/>
        <end position="195"/>
    </location>
</feature>
<keyword evidence="4" id="KW-0804">Transcription</keyword>
<dbReference type="GO" id="GO:0043565">
    <property type="term" value="F:sequence-specific DNA binding"/>
    <property type="evidence" value="ECO:0007669"/>
    <property type="project" value="TreeGrafter"/>
</dbReference>
<dbReference type="GO" id="GO:0005634">
    <property type="term" value="C:nucleus"/>
    <property type="evidence" value="ECO:0007669"/>
    <property type="project" value="UniProtKB-SubCell"/>
</dbReference>
<dbReference type="EMBL" id="KL142370">
    <property type="protein sequence ID" value="KDR81716.1"/>
    <property type="molecule type" value="Genomic_DNA"/>
</dbReference>
<name>A0A067TEX3_GALM3</name>
<evidence type="ECO:0000259" key="7">
    <source>
        <dbReference type="PROSITE" id="PS50048"/>
    </source>
</evidence>
<keyword evidence="3" id="KW-0238">DNA-binding</keyword>
<organism evidence="8 9">
    <name type="scientific">Galerina marginata (strain CBS 339.88)</name>
    <dbReference type="NCBI Taxonomy" id="685588"/>
    <lineage>
        <taxon>Eukaryota</taxon>
        <taxon>Fungi</taxon>
        <taxon>Dikarya</taxon>
        <taxon>Basidiomycota</taxon>
        <taxon>Agaricomycotina</taxon>
        <taxon>Agaricomycetes</taxon>
        <taxon>Agaricomycetidae</taxon>
        <taxon>Agaricales</taxon>
        <taxon>Agaricineae</taxon>
        <taxon>Strophariaceae</taxon>
        <taxon>Galerina</taxon>
    </lineage>
</organism>
<dbReference type="SUPFAM" id="SSF57701">
    <property type="entry name" value="Zn2/Cys6 DNA-binding domain"/>
    <property type="match status" value="1"/>
</dbReference>
<accession>A0A067TEX3</accession>
<keyword evidence="9" id="KW-1185">Reference proteome</keyword>
<dbReference type="InterPro" id="IPR036864">
    <property type="entry name" value="Zn2-C6_fun-type_DNA-bd_sf"/>
</dbReference>
<reference evidence="9" key="1">
    <citation type="journal article" date="2014" name="Proc. Natl. Acad. Sci. U.S.A.">
        <title>Extensive sampling of basidiomycete genomes demonstrates inadequacy of the white-rot/brown-rot paradigm for wood decay fungi.</title>
        <authorList>
            <person name="Riley R."/>
            <person name="Salamov A.A."/>
            <person name="Brown D.W."/>
            <person name="Nagy L.G."/>
            <person name="Floudas D."/>
            <person name="Held B.W."/>
            <person name="Levasseur A."/>
            <person name="Lombard V."/>
            <person name="Morin E."/>
            <person name="Otillar R."/>
            <person name="Lindquist E.A."/>
            <person name="Sun H."/>
            <person name="LaButti K.M."/>
            <person name="Schmutz J."/>
            <person name="Jabbour D."/>
            <person name="Luo H."/>
            <person name="Baker S.E."/>
            <person name="Pisabarro A.G."/>
            <person name="Walton J.D."/>
            <person name="Blanchette R.A."/>
            <person name="Henrissat B."/>
            <person name="Martin F."/>
            <person name="Cullen D."/>
            <person name="Hibbett D.S."/>
            <person name="Grigoriev I.V."/>
        </authorList>
    </citation>
    <scope>NUCLEOTIDE SEQUENCE [LARGE SCALE GENOMIC DNA]</scope>
    <source>
        <strain evidence="9">CBS 339.88</strain>
    </source>
</reference>
<evidence type="ECO:0000256" key="6">
    <source>
        <dbReference type="SAM" id="MobiDB-lite"/>
    </source>
</evidence>
<protein>
    <recommendedName>
        <fullName evidence="7">Zn(2)-C6 fungal-type domain-containing protein</fullName>
    </recommendedName>
</protein>
<keyword evidence="5" id="KW-0539">Nucleus</keyword>
<feature type="region of interest" description="Disordered" evidence="6">
    <location>
        <begin position="13"/>
        <end position="56"/>
    </location>
</feature>